<evidence type="ECO:0000313" key="1">
    <source>
        <dbReference type="EMBL" id="TXE18572.1"/>
    </source>
</evidence>
<dbReference type="OrthoDB" id="9999720at2"/>
<dbReference type="STRING" id="1123037.GCA_000425305_02019"/>
<sequence>MKIFYSIIVLLFTLMPEVSVGAIADKGSTETTRIDDRFQWLEEEKEIDTLTTLIEDVFHKIGGSSGGYALEDKPFTTQFFQSFTKRNECTQLSWIIFSKTPRYIQFCSLKLDC</sequence>
<dbReference type="AlphaFoldDB" id="A0A5C7BHX7"/>
<evidence type="ECO:0000313" key="2">
    <source>
        <dbReference type="Proteomes" id="UP000321938"/>
    </source>
</evidence>
<dbReference type="EMBL" id="VOSB01000007">
    <property type="protein sequence ID" value="TXE18572.1"/>
    <property type="molecule type" value="Genomic_DNA"/>
</dbReference>
<proteinExistence type="predicted"/>
<gene>
    <name evidence="1" type="ORF">ES692_05890</name>
</gene>
<protein>
    <submittedName>
        <fullName evidence="1">Uncharacterized protein</fullName>
    </submittedName>
</protein>
<dbReference type="RefSeq" id="WP_147231334.1">
    <property type="nucleotide sequence ID" value="NZ_VOSB01000007.1"/>
</dbReference>
<reference evidence="1 2" key="1">
    <citation type="submission" date="2019-08" db="EMBL/GenBank/DDBJ databases">
        <title>Genome of Psychroserpens burtonensis ACAM 167.</title>
        <authorList>
            <person name="Bowman J.P."/>
        </authorList>
    </citation>
    <scope>NUCLEOTIDE SEQUENCE [LARGE SCALE GENOMIC DNA]</scope>
    <source>
        <strain evidence="1 2">ACAM 167</strain>
    </source>
</reference>
<name>A0A5C7BHX7_9FLAO</name>
<keyword evidence="2" id="KW-1185">Reference proteome</keyword>
<dbReference type="Proteomes" id="UP000321938">
    <property type="component" value="Unassembled WGS sequence"/>
</dbReference>
<accession>A0A5C7BHX7</accession>
<organism evidence="1 2">
    <name type="scientific">Psychroserpens burtonensis</name>
    <dbReference type="NCBI Taxonomy" id="49278"/>
    <lineage>
        <taxon>Bacteria</taxon>
        <taxon>Pseudomonadati</taxon>
        <taxon>Bacteroidota</taxon>
        <taxon>Flavobacteriia</taxon>
        <taxon>Flavobacteriales</taxon>
        <taxon>Flavobacteriaceae</taxon>
        <taxon>Psychroserpens</taxon>
    </lineage>
</organism>
<comment type="caution">
    <text evidence="1">The sequence shown here is derived from an EMBL/GenBank/DDBJ whole genome shotgun (WGS) entry which is preliminary data.</text>
</comment>